<evidence type="ECO:0000313" key="6">
    <source>
        <dbReference type="EMBL" id="KAH3860733.1"/>
    </source>
</evidence>
<dbReference type="CDD" id="cd22343">
    <property type="entry name" value="PDDEXK_lambda_exonuclease-like"/>
    <property type="match status" value="1"/>
</dbReference>
<keyword evidence="1" id="KW-0479">Metal-binding</keyword>
<dbReference type="SMART" id="SM00249">
    <property type="entry name" value="PHD"/>
    <property type="match status" value="1"/>
</dbReference>
<protein>
    <recommendedName>
        <fullName evidence="5">SWIM-type domain-containing protein</fullName>
    </recommendedName>
</protein>
<name>A0A9D4LNB7_DREPO</name>
<dbReference type="InterPro" id="IPR001965">
    <property type="entry name" value="Znf_PHD"/>
</dbReference>
<dbReference type="OrthoDB" id="10035901at2759"/>
<reference evidence="6" key="1">
    <citation type="journal article" date="2019" name="bioRxiv">
        <title>The Genome of the Zebra Mussel, Dreissena polymorpha: A Resource for Invasive Species Research.</title>
        <authorList>
            <person name="McCartney M.A."/>
            <person name="Auch B."/>
            <person name="Kono T."/>
            <person name="Mallez S."/>
            <person name="Zhang Y."/>
            <person name="Obille A."/>
            <person name="Becker A."/>
            <person name="Abrahante J.E."/>
            <person name="Garbe J."/>
            <person name="Badalamenti J.P."/>
            <person name="Herman A."/>
            <person name="Mangelson H."/>
            <person name="Liachko I."/>
            <person name="Sullivan S."/>
            <person name="Sone E.D."/>
            <person name="Koren S."/>
            <person name="Silverstein K.A.T."/>
            <person name="Beckman K.B."/>
            <person name="Gohl D.M."/>
        </authorList>
    </citation>
    <scope>NUCLEOTIDE SEQUENCE</scope>
    <source>
        <strain evidence="6">Duluth1</strain>
        <tissue evidence="6">Whole animal</tissue>
    </source>
</reference>
<dbReference type="GO" id="GO:0008270">
    <property type="term" value="F:zinc ion binding"/>
    <property type="evidence" value="ECO:0007669"/>
    <property type="project" value="UniProtKB-KW"/>
</dbReference>
<evidence type="ECO:0000259" key="5">
    <source>
        <dbReference type="PROSITE" id="PS50966"/>
    </source>
</evidence>
<dbReference type="InterPro" id="IPR013083">
    <property type="entry name" value="Znf_RING/FYVE/PHD"/>
</dbReference>
<gene>
    <name evidence="6" type="ORF">DPMN_023652</name>
</gene>
<comment type="caution">
    <text evidence="6">The sequence shown here is derived from an EMBL/GenBank/DDBJ whole genome shotgun (WGS) entry which is preliminary data.</text>
</comment>
<organism evidence="6 7">
    <name type="scientific">Dreissena polymorpha</name>
    <name type="common">Zebra mussel</name>
    <name type="synonym">Mytilus polymorpha</name>
    <dbReference type="NCBI Taxonomy" id="45954"/>
    <lineage>
        <taxon>Eukaryota</taxon>
        <taxon>Metazoa</taxon>
        <taxon>Spiralia</taxon>
        <taxon>Lophotrochozoa</taxon>
        <taxon>Mollusca</taxon>
        <taxon>Bivalvia</taxon>
        <taxon>Autobranchia</taxon>
        <taxon>Heteroconchia</taxon>
        <taxon>Euheterodonta</taxon>
        <taxon>Imparidentia</taxon>
        <taxon>Neoheterodontei</taxon>
        <taxon>Myida</taxon>
        <taxon>Dreissenoidea</taxon>
        <taxon>Dreissenidae</taxon>
        <taxon>Dreissena</taxon>
    </lineage>
</organism>
<reference evidence="6" key="2">
    <citation type="submission" date="2020-11" db="EMBL/GenBank/DDBJ databases">
        <authorList>
            <person name="McCartney M.A."/>
            <person name="Auch B."/>
            <person name="Kono T."/>
            <person name="Mallez S."/>
            <person name="Becker A."/>
            <person name="Gohl D.M."/>
            <person name="Silverstein K.A.T."/>
            <person name="Koren S."/>
            <person name="Bechman K.B."/>
            <person name="Herman A."/>
            <person name="Abrahante J.E."/>
            <person name="Garbe J."/>
        </authorList>
    </citation>
    <scope>NUCLEOTIDE SEQUENCE</scope>
    <source>
        <strain evidence="6">Duluth1</strain>
        <tissue evidence="6">Whole animal</tissue>
    </source>
</reference>
<dbReference type="SUPFAM" id="SSF52980">
    <property type="entry name" value="Restriction endonuclease-like"/>
    <property type="match status" value="1"/>
</dbReference>
<keyword evidence="7" id="KW-1185">Reference proteome</keyword>
<dbReference type="InterPro" id="IPR019080">
    <property type="entry name" value="YqaJ_viral_recombinase"/>
</dbReference>
<dbReference type="Gene3D" id="3.90.320.10">
    <property type="match status" value="1"/>
</dbReference>
<dbReference type="GO" id="GO:0006281">
    <property type="term" value="P:DNA repair"/>
    <property type="evidence" value="ECO:0007669"/>
    <property type="project" value="UniProtKB-ARBA"/>
</dbReference>
<dbReference type="SUPFAM" id="SSF57903">
    <property type="entry name" value="FYVE/PHD zinc finger"/>
    <property type="match status" value="1"/>
</dbReference>
<dbReference type="InterPro" id="IPR011011">
    <property type="entry name" value="Znf_FYVE_PHD"/>
</dbReference>
<evidence type="ECO:0000256" key="1">
    <source>
        <dbReference type="ARBA" id="ARBA00022723"/>
    </source>
</evidence>
<accession>A0A9D4LNB7</accession>
<dbReference type="Pfam" id="PF09588">
    <property type="entry name" value="YqaJ"/>
    <property type="match status" value="1"/>
</dbReference>
<dbReference type="InterPro" id="IPR011335">
    <property type="entry name" value="Restrct_endonuc-II-like"/>
</dbReference>
<evidence type="ECO:0000256" key="2">
    <source>
        <dbReference type="ARBA" id="ARBA00022771"/>
    </source>
</evidence>
<dbReference type="CDD" id="cd15517">
    <property type="entry name" value="PHD_TCF19_like"/>
    <property type="match status" value="1"/>
</dbReference>
<evidence type="ECO:0000256" key="4">
    <source>
        <dbReference type="PROSITE-ProRule" id="PRU00325"/>
    </source>
</evidence>
<dbReference type="Gene3D" id="3.30.40.10">
    <property type="entry name" value="Zinc/RING finger domain, C3HC4 (zinc finger)"/>
    <property type="match status" value="1"/>
</dbReference>
<dbReference type="AlphaFoldDB" id="A0A9D4LNB7"/>
<evidence type="ECO:0000256" key="3">
    <source>
        <dbReference type="ARBA" id="ARBA00022833"/>
    </source>
</evidence>
<dbReference type="PANTHER" id="PTHR47526:SF3">
    <property type="entry name" value="PHD-TYPE DOMAIN-CONTAINING PROTEIN"/>
    <property type="match status" value="1"/>
</dbReference>
<dbReference type="EMBL" id="JAIWYP010000002">
    <property type="protein sequence ID" value="KAH3860733.1"/>
    <property type="molecule type" value="Genomic_DNA"/>
</dbReference>
<proteinExistence type="predicted"/>
<feature type="domain" description="SWIM-type" evidence="5">
    <location>
        <begin position="172"/>
        <end position="216"/>
    </location>
</feature>
<evidence type="ECO:0000313" key="7">
    <source>
        <dbReference type="Proteomes" id="UP000828390"/>
    </source>
</evidence>
<dbReference type="InterPro" id="IPR011604">
    <property type="entry name" value="PDDEXK-like_dom_sf"/>
</dbReference>
<keyword evidence="3" id="KW-0862">Zinc</keyword>
<dbReference type="PROSITE" id="PS50966">
    <property type="entry name" value="ZF_SWIM"/>
    <property type="match status" value="1"/>
</dbReference>
<sequence length="698" mass="78794">MDDLSEMTLERFRLWSMHALKVFLSHRNRSVNGTFDELSARAFCVWEENLPVNEKAEQAEQRLLDEYKRKLEVEGEVIPDPFALSSGWKGEGAGMSLWPSVYVTDIAKFLKCSTPNEVVHRLLNEYKQGKAYRYFENGWVKEVYLHTLNESGDKCVLKTKVTPSMSINSKQYDVWVVVRKNSTDQPGGELLSAYCSCTAGMHGTCNHVAGLLFRVEHAVKSGETSKTATSKLSQWNVPKAKPTKKPVKASEIVWRKGHYGKSAANVENEKKKHAMKKLFTPLNKKQVSFVQDPSQLRSDLYSVLKDDIGDSCFAQMFEKTKVTVPTISLPPTLIELAHSLKSSGDNITPELFLTKLAMTEEMRASISQATVDQSHSETWKSQRKGRLTASLFQRVSSRVKTLQQNEAADPTALVSTIMGETDVRPTNAMKHGLALEPEAKRCYTKTAKKKHLKLKTKESGLSVYIKKPYIAASADLEVECQCCGQGICEIKCPDSIKDQVPTVENVKYVSDHNGQLVVDKTHPYFYQMQGQMKMLGRHYCDLFVYTVHGSLVARVVFESEFWDDLEEKLTWFWIRFVLPCLIGDHHDVKENVKEARTPTKIPTLDQQTARRALMPVTLPNGSKKPIPPKKRKKQAAKLPVYLCGYCGLDCVDEPQSEADQSVNCDFCSLWCHYLCAGVTDESLKTVDKWSCGRCARLL</sequence>
<keyword evidence="2 4" id="KW-0863">Zinc-finger</keyword>
<dbReference type="Proteomes" id="UP000828390">
    <property type="component" value="Unassembled WGS sequence"/>
</dbReference>
<dbReference type="InterPro" id="IPR007527">
    <property type="entry name" value="Znf_SWIM"/>
</dbReference>
<dbReference type="PANTHER" id="PTHR47526">
    <property type="entry name" value="ATP-DEPENDENT DNA HELICASE"/>
    <property type="match status" value="1"/>
</dbReference>